<feature type="short sequence motif" description="GXSXG" evidence="4">
    <location>
        <begin position="238"/>
        <end position="242"/>
    </location>
</feature>
<proteinExistence type="predicted"/>
<evidence type="ECO:0000256" key="4">
    <source>
        <dbReference type="PROSITE-ProRule" id="PRU01161"/>
    </source>
</evidence>
<dbReference type="GO" id="GO:0019369">
    <property type="term" value="P:arachidonate metabolic process"/>
    <property type="evidence" value="ECO:0007669"/>
    <property type="project" value="TreeGrafter"/>
</dbReference>
<dbReference type="CDD" id="cd07211">
    <property type="entry name" value="Pat_PNPLA8"/>
    <property type="match status" value="1"/>
</dbReference>
<evidence type="ECO:0000313" key="7">
    <source>
        <dbReference type="Proteomes" id="UP000494206"/>
    </source>
</evidence>
<dbReference type="InterPro" id="IPR045217">
    <property type="entry name" value="PNPLA8-like"/>
</dbReference>
<name>A0A8S1F7M0_9PELO</name>
<organism evidence="6 7">
    <name type="scientific">Caenorhabditis bovis</name>
    <dbReference type="NCBI Taxonomy" id="2654633"/>
    <lineage>
        <taxon>Eukaryota</taxon>
        <taxon>Metazoa</taxon>
        <taxon>Ecdysozoa</taxon>
        <taxon>Nematoda</taxon>
        <taxon>Chromadorea</taxon>
        <taxon>Rhabditida</taxon>
        <taxon>Rhabditina</taxon>
        <taxon>Rhabditomorpha</taxon>
        <taxon>Rhabditoidea</taxon>
        <taxon>Rhabditidae</taxon>
        <taxon>Peloderinae</taxon>
        <taxon>Caenorhabditis</taxon>
    </lineage>
</organism>
<dbReference type="GO" id="GO:0016042">
    <property type="term" value="P:lipid catabolic process"/>
    <property type="evidence" value="ECO:0007669"/>
    <property type="project" value="UniProtKB-UniRule"/>
</dbReference>
<keyword evidence="1 4" id="KW-0378">Hydrolase</keyword>
<sequence>MTSAIQRKSTSLLKKAIFYSNELETHRTFFSSNLTQGGSSIPPGPSTQQAATAGVVPTSYSYFSDVIKSIVSKVENPLTYLNVGSTKAIEPTKAETKAQVILKANENRVSRAEVTSKTRALVKKFLIAETALSKLQRTRELSEHIMCFPPTRIIAAQEPRLISELLHTVLNSCDEQLKEETRQCLTLIGVHPPPKGRGVNLLTIDGGGTRGMMGLAVLEQIEKMSGKKICDLFDMLCGVSTGGIIASLLTVKKYTVKECREIYMDISKKLFSQGKFQGSIGVILNHSYYNTQMWVKILKEITGEDVTMINTSRKMNTPRLAVVASIVNLQTIQPFIFRNYEHPAGRDSYYRGGTQHHLWTAIQASAAAPLYFKEVIVDNFLLQDGGVVANNPTSIAYHETKLMWPDEEINCVVSVGNGRCVSAIDPVSSMNSTSFQDKLSKIIDAATDTEGVHMSVNDMLPHNVYYRFNPYMSFAYGLDEIDKDRLEQMANDAMLYVRRNSLKIEAAAERLCRQPTRNQRIKRWIRDKLDTNGFYKIQ</sequence>
<reference evidence="6 7" key="1">
    <citation type="submission" date="2020-04" db="EMBL/GenBank/DDBJ databases">
        <authorList>
            <person name="Laetsch R D."/>
            <person name="Stevens L."/>
            <person name="Kumar S."/>
            <person name="Blaxter L. M."/>
        </authorList>
    </citation>
    <scope>NUCLEOTIDE SEQUENCE [LARGE SCALE GENOMIC DNA]</scope>
</reference>
<dbReference type="SUPFAM" id="SSF52151">
    <property type="entry name" value="FabD/lysophospholipase-like"/>
    <property type="match status" value="1"/>
</dbReference>
<dbReference type="PANTHER" id="PTHR24185:SF1">
    <property type="entry name" value="CALCIUM-INDEPENDENT PHOSPHOLIPASE A2-GAMMA"/>
    <property type="match status" value="1"/>
</dbReference>
<evidence type="ECO:0000256" key="2">
    <source>
        <dbReference type="ARBA" id="ARBA00022963"/>
    </source>
</evidence>
<dbReference type="AlphaFoldDB" id="A0A8S1F7M0"/>
<keyword evidence="7" id="KW-1185">Reference proteome</keyword>
<feature type="domain" description="PNPLA" evidence="5">
    <location>
        <begin position="202"/>
        <end position="397"/>
    </location>
</feature>
<dbReference type="InterPro" id="IPR016035">
    <property type="entry name" value="Acyl_Trfase/lysoPLipase"/>
</dbReference>
<evidence type="ECO:0000259" key="5">
    <source>
        <dbReference type="PROSITE" id="PS51635"/>
    </source>
</evidence>
<protein>
    <recommendedName>
        <fullName evidence="5">PNPLA domain-containing protein</fullName>
    </recommendedName>
</protein>
<dbReference type="Proteomes" id="UP000494206">
    <property type="component" value="Unassembled WGS sequence"/>
</dbReference>
<comment type="caution">
    <text evidence="6">The sequence shown here is derived from an EMBL/GenBank/DDBJ whole genome shotgun (WGS) entry which is preliminary data.</text>
</comment>
<dbReference type="EMBL" id="CADEPM010000009">
    <property type="protein sequence ID" value="CAB3409848.1"/>
    <property type="molecule type" value="Genomic_DNA"/>
</dbReference>
<gene>
    <name evidence="6" type="ORF">CBOVIS_LOCUS11447</name>
</gene>
<evidence type="ECO:0000256" key="1">
    <source>
        <dbReference type="ARBA" id="ARBA00022801"/>
    </source>
</evidence>
<evidence type="ECO:0000256" key="3">
    <source>
        <dbReference type="ARBA" id="ARBA00023098"/>
    </source>
</evidence>
<accession>A0A8S1F7M0</accession>
<dbReference type="Pfam" id="PF01734">
    <property type="entry name" value="Patatin"/>
    <property type="match status" value="1"/>
</dbReference>
<feature type="active site" description="Nucleophile" evidence="4">
    <location>
        <position position="240"/>
    </location>
</feature>
<keyword evidence="3 4" id="KW-0443">Lipid metabolism</keyword>
<evidence type="ECO:0000313" key="6">
    <source>
        <dbReference type="EMBL" id="CAB3409848.1"/>
    </source>
</evidence>
<dbReference type="Gene3D" id="3.40.1090.10">
    <property type="entry name" value="Cytosolic phospholipase A2 catalytic domain"/>
    <property type="match status" value="1"/>
</dbReference>
<feature type="short sequence motif" description="GXGXXG" evidence="4">
    <location>
        <begin position="206"/>
        <end position="211"/>
    </location>
</feature>
<feature type="short sequence motif" description="DGA/G" evidence="4">
    <location>
        <begin position="384"/>
        <end position="386"/>
    </location>
</feature>
<dbReference type="GO" id="GO:0016020">
    <property type="term" value="C:membrane"/>
    <property type="evidence" value="ECO:0007669"/>
    <property type="project" value="TreeGrafter"/>
</dbReference>
<dbReference type="PROSITE" id="PS51635">
    <property type="entry name" value="PNPLA"/>
    <property type="match status" value="1"/>
</dbReference>
<dbReference type="GO" id="GO:0047499">
    <property type="term" value="F:calcium-independent phospholipase A2 activity"/>
    <property type="evidence" value="ECO:0007669"/>
    <property type="project" value="TreeGrafter"/>
</dbReference>
<dbReference type="InterPro" id="IPR002641">
    <property type="entry name" value="PNPLA_dom"/>
</dbReference>
<dbReference type="OrthoDB" id="14252at2759"/>
<dbReference type="PANTHER" id="PTHR24185">
    <property type="entry name" value="CALCIUM-INDEPENDENT PHOSPHOLIPASE A2-GAMMA"/>
    <property type="match status" value="1"/>
</dbReference>
<feature type="active site" description="Proton acceptor" evidence="4">
    <location>
        <position position="384"/>
    </location>
</feature>
<keyword evidence="2 4" id="KW-0442">Lipid degradation</keyword>